<accession>A0ABN8PRI4</accession>
<proteinExistence type="predicted"/>
<reference evidence="1 2" key="1">
    <citation type="submission" date="2022-05" db="EMBL/GenBank/DDBJ databases">
        <authorList>
            <consortium name="Genoscope - CEA"/>
            <person name="William W."/>
        </authorList>
    </citation>
    <scope>NUCLEOTIDE SEQUENCE [LARGE SCALE GENOMIC DNA]</scope>
</reference>
<evidence type="ECO:0000313" key="1">
    <source>
        <dbReference type="EMBL" id="CAH3149343.1"/>
    </source>
</evidence>
<dbReference type="Proteomes" id="UP001159405">
    <property type="component" value="Unassembled WGS sequence"/>
</dbReference>
<protein>
    <recommendedName>
        <fullName evidence="3">Endonuclease/exonuclease/phosphatase domain-containing protein</fullName>
    </recommendedName>
</protein>
<organism evidence="1 2">
    <name type="scientific">Porites lobata</name>
    <dbReference type="NCBI Taxonomy" id="104759"/>
    <lineage>
        <taxon>Eukaryota</taxon>
        <taxon>Metazoa</taxon>
        <taxon>Cnidaria</taxon>
        <taxon>Anthozoa</taxon>
        <taxon>Hexacorallia</taxon>
        <taxon>Scleractinia</taxon>
        <taxon>Fungiina</taxon>
        <taxon>Poritidae</taxon>
        <taxon>Porites</taxon>
    </lineage>
</organism>
<dbReference type="PANTHER" id="PTHR46670:SF3">
    <property type="entry name" value="ENDONUCLEASE_EXONUCLEASE_PHOSPHATASE DOMAIN-CONTAINING PROTEIN"/>
    <property type="match status" value="1"/>
</dbReference>
<comment type="caution">
    <text evidence="1">The sequence shown here is derived from an EMBL/GenBank/DDBJ whole genome shotgun (WGS) entry which is preliminary data.</text>
</comment>
<evidence type="ECO:0000313" key="2">
    <source>
        <dbReference type="Proteomes" id="UP001159405"/>
    </source>
</evidence>
<name>A0ABN8PRI4_9CNID</name>
<keyword evidence="2" id="KW-1185">Reference proteome</keyword>
<evidence type="ECO:0008006" key="3">
    <source>
        <dbReference type="Google" id="ProtNLM"/>
    </source>
</evidence>
<feature type="non-terminal residue" evidence="1">
    <location>
        <position position="1"/>
    </location>
</feature>
<dbReference type="EMBL" id="CALNXK010000086">
    <property type="protein sequence ID" value="CAH3149343.1"/>
    <property type="molecule type" value="Genomic_DNA"/>
</dbReference>
<sequence>VLSSESLLVTGDFNIHVDVVRDPYRAKFLELLETLGLQQHVIKPTHESGHTLIISRQCENLVKKTLVSDCHIPDHWTVTCLLNLGKPSVTRKTVTFKKTKGVNLAALGDRKKLFSVTNRLLGVERDTQYPPFKDKVVLNKIISLVIFSLRRLWSYKKSLITWLRQCRLAVRSSKSSLKPRLRNPARLTQCLRLLLSAALIFRCLLSPRSLISLYRRAHLLINGSVR</sequence>
<dbReference type="PANTHER" id="PTHR46670">
    <property type="entry name" value="ENDO/EXONUCLEASE/PHOSPHATASE DOMAIN-CONTAINING PROTEIN"/>
    <property type="match status" value="1"/>
</dbReference>
<gene>
    <name evidence="1" type="ORF">PLOB_00047084</name>
</gene>